<dbReference type="InterPro" id="IPR005062">
    <property type="entry name" value="SAC3/GANP/THP3_conserved"/>
</dbReference>
<feature type="compositionally biased region" description="Low complexity" evidence="2">
    <location>
        <begin position="805"/>
        <end position="821"/>
    </location>
</feature>
<feature type="compositionally biased region" description="Low complexity" evidence="2">
    <location>
        <begin position="718"/>
        <end position="727"/>
    </location>
</feature>
<reference evidence="4" key="1">
    <citation type="journal article" date="2023" name="Mol. Phylogenet. Evol.">
        <title>Genome-scale phylogeny and comparative genomics of the fungal order Sordariales.</title>
        <authorList>
            <person name="Hensen N."/>
            <person name="Bonometti L."/>
            <person name="Westerberg I."/>
            <person name="Brannstrom I.O."/>
            <person name="Guillou S."/>
            <person name="Cros-Aarteil S."/>
            <person name="Calhoun S."/>
            <person name="Haridas S."/>
            <person name="Kuo A."/>
            <person name="Mondo S."/>
            <person name="Pangilinan J."/>
            <person name="Riley R."/>
            <person name="LaButti K."/>
            <person name="Andreopoulos B."/>
            <person name="Lipzen A."/>
            <person name="Chen C."/>
            <person name="Yan M."/>
            <person name="Daum C."/>
            <person name="Ng V."/>
            <person name="Clum A."/>
            <person name="Steindorff A."/>
            <person name="Ohm R.A."/>
            <person name="Martin F."/>
            <person name="Silar P."/>
            <person name="Natvig D.O."/>
            <person name="Lalanne C."/>
            <person name="Gautier V."/>
            <person name="Ament-Velasquez S.L."/>
            <person name="Kruys A."/>
            <person name="Hutchinson M.I."/>
            <person name="Powell A.J."/>
            <person name="Barry K."/>
            <person name="Miller A.N."/>
            <person name="Grigoriev I.V."/>
            <person name="Debuchy R."/>
            <person name="Gladieux P."/>
            <person name="Hiltunen Thoren M."/>
            <person name="Johannesson H."/>
        </authorList>
    </citation>
    <scope>NUCLEOTIDE SEQUENCE</scope>
    <source>
        <strain evidence="4">CBS 168.71</strain>
    </source>
</reference>
<feature type="region of interest" description="Disordered" evidence="2">
    <location>
        <begin position="1233"/>
        <end position="1256"/>
    </location>
</feature>
<dbReference type="GO" id="GO:0006406">
    <property type="term" value="P:mRNA export from nucleus"/>
    <property type="evidence" value="ECO:0007669"/>
    <property type="project" value="TreeGrafter"/>
</dbReference>
<feature type="compositionally biased region" description="Low complexity" evidence="2">
    <location>
        <begin position="873"/>
        <end position="922"/>
    </location>
</feature>
<feature type="compositionally biased region" description="Polar residues" evidence="2">
    <location>
        <begin position="205"/>
        <end position="214"/>
    </location>
</feature>
<feature type="compositionally biased region" description="Low complexity" evidence="2">
    <location>
        <begin position="1"/>
        <end position="13"/>
    </location>
</feature>
<accession>A0AAE0HMF0</accession>
<dbReference type="EMBL" id="JAUEPN010000002">
    <property type="protein sequence ID" value="KAK3299190.1"/>
    <property type="molecule type" value="Genomic_DNA"/>
</dbReference>
<dbReference type="Gene3D" id="1.25.40.990">
    <property type="match status" value="1"/>
</dbReference>
<feature type="coiled-coil region" evidence="1">
    <location>
        <begin position="1129"/>
        <end position="1156"/>
    </location>
</feature>
<dbReference type="RefSeq" id="XP_062662704.1">
    <property type="nucleotide sequence ID" value="XM_062808998.1"/>
</dbReference>
<sequence>MAAPANNPFGAPPSQVLQNSFGPPVSGQPASVFNQPFQNSSGAGAPKANPFGSAPTANPFGAPVNNSLGATAASGSRPSSSGSHSGASANNPFGAPSGPKVNSLFRAPPSGPKNSRSPSPFGSRAPPSGPSSQSSAPKHVDANAMSRRNKLTGGKPPVATKSTRPASRGGQAKNGGFAGQGGNHQGPQQPTPFAGTSPFAKPLVSQISGASTKPQPAGRGKQPGRQERHQPLSSQRGNQNTTATGPTERTKQLSNFAFNYANKLYDHLKKENVHPPKWHADPGDPSKRGAIDGLKDTYKKYRTRAYATLRKADLIDDPDKRRKLEDALPFKGICENMCPEFEQVSRIAEYDVKMEEKETRPDGLTMWPDTARMVKKFGRSAAGQDAPLPMDVRSVDALRRTTDYLFNDLLQSESNLPAMHNFLWDRTRAVRKDFTFHSQKSAEEMKDMVYCFETITRFHATALHLLSKKGFANEDFDQRQEIEQLGRTILSLVEAYDMCHDKQVHCPNEPEFRAYYLLLNAHDPSIARRIPTWGKASWFESEEVQTALSLIQAMEDVREPKGPIKPRVATSLSDISLTNYFSIVEDTRVSYTMACVAEVHFTTVRQGILKNLVRGYARHRDAPRTITASDLNAMLRFDTPEEAVEFAELHDFEFSTWVPEGRNPVTEPYLLLNNKKRAVPSPRVRQAFSGTIVERKHTTQSLPHVIYNTIFEEPSENPPTSENSPDSLFSEDGGSLFVARAAESKDLSMANPAFVPPATTSSPFGLPASSSPFGTTVPSTTTPSSFSGFSAPQPSAATANPFAAPSQPTSQTQPGQSPFSSLNQPPAFSAAGTTPKPVAGLGQPAQPGQTAASPFVTTKPTEGSNPFGFLTNTASATLPSLAQAAQTQPSTTSPSAPSIFGNAASNSATTANPAQATAFPQAKPAASTPSASVLGSAPPAGASLFPTTTLAKPTSGQQGTTSAPSVPSIQVFPPPATTTPVPTTQGLQPLSSTPSQPLGQAPLFASSSRTPAAPSQAGVASVPSGPPPSHKRDLLGDFTKWFVTGDEGLVEQFTEEILSHILWGAWQDFEREEAERKRREEDQESWRIAREHQSYRLRLKFFYRWRNITRSLATKRILREGREKMRLYREQQQIVKKQLHEEKEKAEREAKRAAKRQLMEDSNRLALLASSTGRRGSVAYSTDQNPEDQLLASGVFSGLRDDPRSLARRSVRGSAINGGDPWAMDSATRSFRYPESELELEPAPSDTSSVAGKREGWKTRSLREKFGIEPRRSLSASGSVVNANINGGSFTSSSRFRQSLPGTGHDNHRTTNFSATRKRSAEEESDDEPGAKRQTNFYSGTSNGEKPSRFAKSTHWDLRARGFVPMPDGNWLPEAIARSSSANNKPGRASGRYDLASPSGSASPDGPIDVDMASDTGRAPSPTPSELRLAKIGKPRPPAYGHASRHSVDLPGFAAQGLLSTSPPHPPFASTAAGSMPPPPMRSRSSGDRAALGMGKRKRSSEMDLDGDDDDVGGRGREVSPSAKKKAVLSSGVVPDKAETNVMVENTRRMLRELREAMDRADREEPGMRAEVYLEG</sequence>
<feature type="compositionally biased region" description="Polar residues" evidence="2">
    <location>
        <begin position="945"/>
        <end position="968"/>
    </location>
</feature>
<gene>
    <name evidence="4" type="ORF">B0H64DRAFT_93929</name>
</gene>
<proteinExistence type="predicted"/>
<feature type="region of interest" description="Disordered" evidence="2">
    <location>
        <begin position="1556"/>
        <end position="1576"/>
    </location>
</feature>
<evidence type="ECO:0000313" key="4">
    <source>
        <dbReference type="EMBL" id="KAK3299190.1"/>
    </source>
</evidence>
<dbReference type="PANTHER" id="PTHR12436:SF3">
    <property type="entry name" value="GERMINAL-CENTER ASSOCIATED NUCLEAR PROTEIN"/>
    <property type="match status" value="1"/>
</dbReference>
<feature type="compositionally biased region" description="Low complexity" evidence="2">
    <location>
        <begin position="69"/>
        <end position="89"/>
    </location>
</feature>
<feature type="compositionally biased region" description="Polar residues" evidence="2">
    <location>
        <begin position="1274"/>
        <end position="1301"/>
    </location>
</feature>
<feature type="region of interest" description="Disordered" evidence="2">
    <location>
        <begin position="766"/>
        <end position="1031"/>
    </location>
</feature>
<dbReference type="GO" id="GO:0070390">
    <property type="term" value="C:transcription export complex 2"/>
    <property type="evidence" value="ECO:0007669"/>
    <property type="project" value="TreeGrafter"/>
</dbReference>
<keyword evidence="5" id="KW-1185">Reference proteome</keyword>
<feature type="compositionally biased region" description="Low complexity" evidence="2">
    <location>
        <begin position="769"/>
        <end position="790"/>
    </location>
</feature>
<evidence type="ECO:0000313" key="5">
    <source>
        <dbReference type="Proteomes" id="UP001278766"/>
    </source>
</evidence>
<feature type="domain" description="SAC3/GANP/THP3 conserved" evidence="3">
    <location>
        <begin position="337"/>
        <end position="655"/>
    </location>
</feature>
<feature type="region of interest" description="Disordered" evidence="2">
    <location>
        <begin position="273"/>
        <end position="292"/>
    </location>
</feature>
<feature type="region of interest" description="Disordered" evidence="2">
    <location>
        <begin position="1271"/>
        <end position="1353"/>
    </location>
</feature>
<feature type="compositionally biased region" description="Polar residues" evidence="2">
    <location>
        <begin position="1333"/>
        <end position="1345"/>
    </location>
</feature>
<dbReference type="Proteomes" id="UP001278766">
    <property type="component" value="Unassembled WGS sequence"/>
</dbReference>
<name>A0AAE0HMF0_9PEZI</name>
<dbReference type="Pfam" id="PF03399">
    <property type="entry name" value="SAC3_GANP"/>
    <property type="match status" value="1"/>
</dbReference>
<feature type="compositionally biased region" description="Polar residues" evidence="2">
    <location>
        <begin position="231"/>
        <end position="252"/>
    </location>
</feature>
<feature type="compositionally biased region" description="Polar residues" evidence="2">
    <location>
        <begin position="985"/>
        <end position="998"/>
    </location>
</feature>
<organism evidence="4 5">
    <name type="scientific">Chaetomium fimeti</name>
    <dbReference type="NCBI Taxonomy" id="1854472"/>
    <lineage>
        <taxon>Eukaryota</taxon>
        <taxon>Fungi</taxon>
        <taxon>Dikarya</taxon>
        <taxon>Ascomycota</taxon>
        <taxon>Pezizomycotina</taxon>
        <taxon>Sordariomycetes</taxon>
        <taxon>Sordariomycetidae</taxon>
        <taxon>Sordariales</taxon>
        <taxon>Chaetomiaceae</taxon>
        <taxon>Chaetomium</taxon>
    </lineage>
</organism>
<feature type="region of interest" description="Disordered" evidence="2">
    <location>
        <begin position="1375"/>
        <end position="1532"/>
    </location>
</feature>
<dbReference type="GO" id="GO:0005737">
    <property type="term" value="C:cytoplasm"/>
    <property type="evidence" value="ECO:0007669"/>
    <property type="project" value="TreeGrafter"/>
</dbReference>
<dbReference type="GeneID" id="87845946"/>
<feature type="compositionally biased region" description="Basic and acidic residues" evidence="2">
    <location>
        <begin position="1556"/>
        <end position="1568"/>
    </location>
</feature>
<keyword evidence="1" id="KW-0175">Coiled coil</keyword>
<feature type="region of interest" description="Disordered" evidence="2">
    <location>
        <begin position="1"/>
        <end position="252"/>
    </location>
</feature>
<dbReference type="PANTHER" id="PTHR12436">
    <property type="entry name" value="80 KDA MCM3-ASSOCIATED PROTEIN"/>
    <property type="match status" value="1"/>
</dbReference>
<feature type="compositionally biased region" description="Low complexity" evidence="2">
    <location>
        <begin position="115"/>
        <end position="137"/>
    </location>
</feature>
<comment type="caution">
    <text evidence="4">The sequence shown here is derived from an EMBL/GenBank/DDBJ whole genome shotgun (WGS) entry which is preliminary data.</text>
</comment>
<feature type="compositionally biased region" description="Low complexity" evidence="2">
    <location>
        <begin position="1396"/>
        <end position="1407"/>
    </location>
</feature>
<protein>
    <submittedName>
        <fullName evidence="4">SAC3/GANP/Nin1/mts3/eIF-3 p25 family-domain-containing protein</fullName>
    </submittedName>
</protein>
<feature type="compositionally biased region" description="Gly residues" evidence="2">
    <location>
        <begin position="172"/>
        <end position="184"/>
    </location>
</feature>
<dbReference type="InterPro" id="IPR045107">
    <property type="entry name" value="SAC3/GANP/THP3"/>
</dbReference>
<evidence type="ECO:0000256" key="1">
    <source>
        <dbReference type="SAM" id="Coils"/>
    </source>
</evidence>
<reference evidence="4" key="2">
    <citation type="submission" date="2023-06" db="EMBL/GenBank/DDBJ databases">
        <authorList>
            <consortium name="Lawrence Berkeley National Laboratory"/>
            <person name="Haridas S."/>
            <person name="Hensen N."/>
            <person name="Bonometti L."/>
            <person name="Westerberg I."/>
            <person name="Brannstrom I.O."/>
            <person name="Guillou S."/>
            <person name="Cros-Aarteil S."/>
            <person name="Calhoun S."/>
            <person name="Kuo A."/>
            <person name="Mondo S."/>
            <person name="Pangilinan J."/>
            <person name="Riley R."/>
            <person name="Labutti K."/>
            <person name="Andreopoulos B."/>
            <person name="Lipzen A."/>
            <person name="Chen C."/>
            <person name="Yanf M."/>
            <person name="Daum C."/>
            <person name="Ng V."/>
            <person name="Clum A."/>
            <person name="Steindorff A."/>
            <person name="Ohm R."/>
            <person name="Martin F."/>
            <person name="Silar P."/>
            <person name="Natvig D."/>
            <person name="Lalanne C."/>
            <person name="Gautier V."/>
            <person name="Ament-Velasquez S.L."/>
            <person name="Kruys A."/>
            <person name="Hutchinson M.I."/>
            <person name="Powell A.J."/>
            <person name="Barry K."/>
            <person name="Miller A.N."/>
            <person name="Grigoriev I.V."/>
            <person name="Debuchy R."/>
            <person name="Gladieux P."/>
            <person name="Thoren M.H."/>
            <person name="Johannesson H."/>
        </authorList>
    </citation>
    <scope>NUCLEOTIDE SEQUENCE</scope>
    <source>
        <strain evidence="4">CBS 168.71</strain>
    </source>
</reference>
<feature type="compositionally biased region" description="Polar residues" evidence="2">
    <location>
        <begin position="846"/>
        <end position="864"/>
    </location>
</feature>
<feature type="compositionally biased region" description="Polar residues" evidence="2">
    <location>
        <begin position="28"/>
        <end position="42"/>
    </location>
</feature>
<evidence type="ECO:0000259" key="3">
    <source>
        <dbReference type="Pfam" id="PF03399"/>
    </source>
</evidence>
<feature type="region of interest" description="Disordered" evidence="2">
    <location>
        <begin position="712"/>
        <end position="732"/>
    </location>
</feature>
<evidence type="ECO:0000256" key="2">
    <source>
        <dbReference type="SAM" id="MobiDB-lite"/>
    </source>
</evidence>